<accession>A0A2J8ADQ3</accession>
<name>A0A2J8ADQ3_9CHLO</name>
<proteinExistence type="predicted"/>
<protein>
    <submittedName>
        <fullName evidence="1">Uncharacterized protein</fullName>
    </submittedName>
</protein>
<evidence type="ECO:0000313" key="2">
    <source>
        <dbReference type="Proteomes" id="UP000236333"/>
    </source>
</evidence>
<dbReference type="EMBL" id="PGGS01000050">
    <property type="protein sequence ID" value="PNH10643.1"/>
    <property type="molecule type" value="Genomic_DNA"/>
</dbReference>
<dbReference type="AlphaFoldDB" id="A0A2J8ADQ3"/>
<organism evidence="1 2">
    <name type="scientific">Tetrabaena socialis</name>
    <dbReference type="NCBI Taxonomy" id="47790"/>
    <lineage>
        <taxon>Eukaryota</taxon>
        <taxon>Viridiplantae</taxon>
        <taxon>Chlorophyta</taxon>
        <taxon>core chlorophytes</taxon>
        <taxon>Chlorophyceae</taxon>
        <taxon>CS clade</taxon>
        <taxon>Chlamydomonadales</taxon>
        <taxon>Tetrabaenaceae</taxon>
        <taxon>Tetrabaena</taxon>
    </lineage>
</organism>
<evidence type="ECO:0000313" key="1">
    <source>
        <dbReference type="EMBL" id="PNH10643.1"/>
    </source>
</evidence>
<sequence length="128" mass="12572">MAAAALTAARQRQGRRSNGWGSLALAAATMAAWPVGPGGGFRGCSRAATTQTIKDKRSDGCAPGVAAPARVRTAPASFQPAAAAAASSALAAGRRDCCDAADTPALTPATPGHRCCRNPAACRPAAGA</sequence>
<gene>
    <name evidence="1" type="ORF">TSOC_002587</name>
</gene>
<keyword evidence="2" id="KW-1185">Reference proteome</keyword>
<reference evidence="1 2" key="1">
    <citation type="journal article" date="2017" name="Mol. Biol. Evol.">
        <title>The 4-celled Tetrabaena socialis nuclear genome reveals the essential components for genetic control of cell number at the origin of multicellularity in the volvocine lineage.</title>
        <authorList>
            <person name="Featherston J."/>
            <person name="Arakaki Y."/>
            <person name="Hanschen E.R."/>
            <person name="Ferris P.J."/>
            <person name="Michod R.E."/>
            <person name="Olson B.J.S.C."/>
            <person name="Nozaki H."/>
            <person name="Durand P.M."/>
        </authorList>
    </citation>
    <scope>NUCLEOTIDE SEQUENCE [LARGE SCALE GENOMIC DNA]</scope>
    <source>
        <strain evidence="1 2">NIES-571</strain>
    </source>
</reference>
<comment type="caution">
    <text evidence="1">The sequence shown here is derived from an EMBL/GenBank/DDBJ whole genome shotgun (WGS) entry which is preliminary data.</text>
</comment>
<dbReference type="Proteomes" id="UP000236333">
    <property type="component" value="Unassembled WGS sequence"/>
</dbReference>